<evidence type="ECO:0000256" key="1">
    <source>
        <dbReference type="ARBA" id="ARBA00022723"/>
    </source>
</evidence>
<name>A0ABM2XBH5_MESAU</name>
<organism evidence="5 6">
    <name type="scientific">Mesocricetus auratus</name>
    <name type="common">Golden hamster</name>
    <dbReference type="NCBI Taxonomy" id="10036"/>
    <lineage>
        <taxon>Eukaryota</taxon>
        <taxon>Metazoa</taxon>
        <taxon>Chordata</taxon>
        <taxon>Craniata</taxon>
        <taxon>Vertebrata</taxon>
        <taxon>Euteleostomi</taxon>
        <taxon>Mammalia</taxon>
        <taxon>Eutheria</taxon>
        <taxon>Euarchontoglires</taxon>
        <taxon>Glires</taxon>
        <taxon>Rodentia</taxon>
        <taxon>Myomorpha</taxon>
        <taxon>Muroidea</taxon>
        <taxon>Cricetidae</taxon>
        <taxon>Cricetinae</taxon>
        <taxon>Mesocricetus</taxon>
    </lineage>
</organism>
<dbReference type="RefSeq" id="XP_040598266.1">
    <property type="nucleotide sequence ID" value="XM_040742332.1"/>
</dbReference>
<evidence type="ECO:0000313" key="5">
    <source>
        <dbReference type="Proteomes" id="UP000886700"/>
    </source>
</evidence>
<keyword evidence="1" id="KW-0479">Metal-binding</keyword>
<dbReference type="Proteomes" id="UP000886700">
    <property type="component" value="Unplaced"/>
</dbReference>
<accession>A0ABM2XBH5</accession>
<evidence type="ECO:0000313" key="6">
    <source>
        <dbReference type="RefSeq" id="XP_040598266.1"/>
    </source>
</evidence>
<proteinExistence type="predicted"/>
<keyword evidence="3" id="KW-0862">Zinc</keyword>
<dbReference type="PANTHER" id="PTHR31437:SF1">
    <property type="entry name" value="PROTEIN SREK1IP1"/>
    <property type="match status" value="1"/>
</dbReference>
<protein>
    <submittedName>
        <fullName evidence="6">Protein SREK1IP1-like</fullName>
    </submittedName>
</protein>
<feature type="region of interest" description="Disordered" evidence="4">
    <location>
        <begin position="49"/>
        <end position="99"/>
    </location>
</feature>
<keyword evidence="5" id="KW-1185">Reference proteome</keyword>
<gene>
    <name evidence="6" type="primary">LOC110339716</name>
</gene>
<keyword evidence="2" id="KW-0863">Zinc-finger</keyword>
<reference evidence="6" key="1">
    <citation type="submission" date="2025-08" db="UniProtKB">
        <authorList>
            <consortium name="RefSeq"/>
        </authorList>
    </citation>
    <scope>IDENTIFICATION</scope>
    <source>
        <tissue evidence="6">Liver</tissue>
    </source>
</reference>
<dbReference type="GeneID" id="110339716"/>
<evidence type="ECO:0000256" key="2">
    <source>
        <dbReference type="ARBA" id="ARBA00022771"/>
    </source>
</evidence>
<dbReference type="PANTHER" id="PTHR31437">
    <property type="entry name" value="SREK1IP1 FAMILY MEMBER"/>
    <property type="match status" value="1"/>
</dbReference>
<sequence length="99" mass="11950">MNFECHNFLWVDPKRDIVLDVSSTNSVDCDEENEEMKKLKALQEKRINVEKGKQKETTREKLKLKKKWKRSYFSSTKEDSSNQRNKSIRKNTRKRNEQI</sequence>
<feature type="compositionally biased region" description="Basic and acidic residues" evidence="4">
    <location>
        <begin position="49"/>
        <end position="61"/>
    </location>
</feature>
<evidence type="ECO:0000256" key="4">
    <source>
        <dbReference type="SAM" id="MobiDB-lite"/>
    </source>
</evidence>
<evidence type="ECO:0000256" key="3">
    <source>
        <dbReference type="ARBA" id="ARBA00022833"/>
    </source>
</evidence>